<reference evidence="6 7" key="1">
    <citation type="submission" date="2019-08" db="EMBL/GenBank/DDBJ databases">
        <title>In-depth cultivation of the pig gut microbiome towards novel bacterial diversity and tailored functional studies.</title>
        <authorList>
            <person name="Wylensek D."/>
            <person name="Hitch T.C.A."/>
            <person name="Clavel T."/>
        </authorList>
    </citation>
    <scope>NUCLEOTIDE SEQUENCE [LARGE SCALE GENOMIC DNA]</scope>
    <source>
        <strain evidence="6 7">BBE-744-WT-12</strain>
    </source>
</reference>
<accession>A0A844G961</accession>
<dbReference type="Gene3D" id="3.40.50.2000">
    <property type="entry name" value="Glycogen Phosphorylase B"/>
    <property type="match status" value="2"/>
</dbReference>
<dbReference type="EMBL" id="VUNS01000028">
    <property type="protein sequence ID" value="MST99061.1"/>
    <property type="molecule type" value="Genomic_DNA"/>
</dbReference>
<dbReference type="Proteomes" id="UP000435649">
    <property type="component" value="Unassembled WGS sequence"/>
</dbReference>
<dbReference type="CDD" id="cd03789">
    <property type="entry name" value="GT9_LPS_heptosyltransferase"/>
    <property type="match status" value="1"/>
</dbReference>
<comment type="caution">
    <text evidence="6">The sequence shown here is derived from an EMBL/GenBank/DDBJ whole genome shotgun (WGS) entry which is preliminary data.</text>
</comment>
<keyword evidence="7" id="KW-1185">Reference proteome</keyword>
<evidence type="ECO:0000313" key="7">
    <source>
        <dbReference type="Proteomes" id="UP000435649"/>
    </source>
</evidence>
<dbReference type="GO" id="GO:0009244">
    <property type="term" value="P:lipopolysaccharide core region biosynthetic process"/>
    <property type="evidence" value="ECO:0007669"/>
    <property type="project" value="TreeGrafter"/>
</dbReference>
<evidence type="ECO:0000256" key="4">
    <source>
        <dbReference type="ARBA" id="ARBA00044042"/>
    </source>
</evidence>
<dbReference type="SUPFAM" id="SSF53756">
    <property type="entry name" value="UDP-Glycosyltransferase/glycogen phosphorylase"/>
    <property type="match status" value="1"/>
</dbReference>
<evidence type="ECO:0000313" key="6">
    <source>
        <dbReference type="EMBL" id="MST99061.1"/>
    </source>
</evidence>
<dbReference type="PANTHER" id="PTHR30160">
    <property type="entry name" value="TETRAACYLDISACCHARIDE 4'-KINASE-RELATED"/>
    <property type="match status" value="1"/>
</dbReference>
<protein>
    <recommendedName>
        <fullName evidence="4">lipopolysaccharide heptosyltransferase II</fullName>
        <ecNumber evidence="4">2.4.99.24</ecNumber>
    </recommendedName>
</protein>
<keyword evidence="1" id="KW-0328">Glycosyltransferase</keyword>
<dbReference type="EC" id="2.4.99.24" evidence="4"/>
<dbReference type="NCBIfam" id="TIGR02195">
    <property type="entry name" value="heptsyl_trn_II"/>
    <property type="match status" value="1"/>
</dbReference>
<dbReference type="AlphaFoldDB" id="A0A844G961"/>
<gene>
    <name evidence="6" type="primary">waaF</name>
    <name evidence="6" type="ORF">FYJ85_18670</name>
</gene>
<evidence type="ECO:0000256" key="5">
    <source>
        <dbReference type="ARBA" id="ARBA00047503"/>
    </source>
</evidence>
<dbReference type="InterPro" id="IPR051199">
    <property type="entry name" value="LPS_LOS_Heptosyltrfase"/>
</dbReference>
<dbReference type="InterPro" id="IPR002201">
    <property type="entry name" value="Glyco_trans_9"/>
</dbReference>
<evidence type="ECO:0000256" key="1">
    <source>
        <dbReference type="ARBA" id="ARBA00022676"/>
    </source>
</evidence>
<name>A0A844G961_9BACT</name>
<organism evidence="6 7">
    <name type="scientific">Victivallis lenta</name>
    <dbReference type="NCBI Taxonomy" id="2606640"/>
    <lineage>
        <taxon>Bacteria</taxon>
        <taxon>Pseudomonadati</taxon>
        <taxon>Lentisphaerota</taxon>
        <taxon>Lentisphaeria</taxon>
        <taxon>Victivallales</taxon>
        <taxon>Victivallaceae</taxon>
        <taxon>Victivallis</taxon>
    </lineage>
</organism>
<dbReference type="GO" id="GO:0008713">
    <property type="term" value="F:ADP-heptose-lipopolysaccharide heptosyltransferase activity"/>
    <property type="evidence" value="ECO:0007669"/>
    <property type="project" value="UniProtKB-EC"/>
</dbReference>
<comment type="similarity">
    <text evidence="3">Belongs to the glycosyltransferase 9 family.</text>
</comment>
<dbReference type="Pfam" id="PF01075">
    <property type="entry name" value="Glyco_transf_9"/>
    <property type="match status" value="1"/>
</dbReference>
<dbReference type="GO" id="GO:0005829">
    <property type="term" value="C:cytosol"/>
    <property type="evidence" value="ECO:0007669"/>
    <property type="project" value="TreeGrafter"/>
</dbReference>
<comment type="catalytic activity">
    <reaction evidence="5">
        <text>an L-alpha-D-Hep-(1-&gt;5)-[alpha-Kdo-(2-&gt;4)]-alpha-Kdo-(2-&gt;6)-lipid A + ADP-L-glycero-beta-D-manno-heptose = an L-alpha-D-Hep-(1-&gt;3)-L-alpha-D-Hep-(1-&gt;5)-[alpha-Kdo-(2-&gt;4)]-alpha-Kdo-(2-&gt;6)-lipid A + ADP + H(+)</text>
        <dbReference type="Rhea" id="RHEA:74071"/>
        <dbReference type="ChEBI" id="CHEBI:15378"/>
        <dbReference type="ChEBI" id="CHEBI:61506"/>
        <dbReference type="ChEBI" id="CHEBI:193068"/>
        <dbReference type="ChEBI" id="CHEBI:193069"/>
        <dbReference type="ChEBI" id="CHEBI:456216"/>
        <dbReference type="EC" id="2.4.99.24"/>
    </reaction>
</comment>
<dbReference type="PANTHER" id="PTHR30160:SF7">
    <property type="entry name" value="ADP-HEPTOSE--LPS HEPTOSYLTRANSFERASE 2"/>
    <property type="match status" value="1"/>
</dbReference>
<evidence type="ECO:0000256" key="2">
    <source>
        <dbReference type="ARBA" id="ARBA00022679"/>
    </source>
</evidence>
<keyword evidence="2 6" id="KW-0808">Transferase</keyword>
<sequence length="404" mass="44460">MSALWYLTGIEAEDDFFTDSIPEEYGAMSERPVHMLDIRRDFPSPQFEKIVPDPGMWRNGMAVRMPNHLGDAVMALPALGQLRKIIPPRCALYCIAPAGQRALYHSLPVVDGIVPLERIHSSWSREELMLLRRLRLGVGVLFNNSFRDAFSMRLAGVPNLYGAKARCRSFLLRRAFAFPPRPEREPANIHHANRYLAIASALGAPDWDGVLPEFRLSPGVDELPPAITALCEHPKLLTVASGAAYGAAKRWPSENFAAVARHWVEAGGIVAVLGSGAERKIGDEVVEGLDPRKAYNLSGGTSLIELMHLLRSSAMTVANDSGIMHLAAALGRPGVAVFGPTDFTATGPISPNWRLLYEKIECSPCFRRECREGHRRCIRAITPGMVIAEIDDLLRTERAAGARK</sequence>
<proteinExistence type="inferred from homology"/>
<evidence type="ECO:0000256" key="3">
    <source>
        <dbReference type="ARBA" id="ARBA00043995"/>
    </source>
</evidence>
<dbReference type="InterPro" id="IPR011910">
    <property type="entry name" value="RfaF"/>
</dbReference>